<dbReference type="EMBL" id="CAJNOH010010981">
    <property type="protein sequence ID" value="CAF1519343.1"/>
    <property type="molecule type" value="Genomic_DNA"/>
</dbReference>
<dbReference type="PANTHER" id="PTHR37162:SF1">
    <property type="entry name" value="BED-TYPE DOMAIN-CONTAINING PROTEIN"/>
    <property type="match status" value="1"/>
</dbReference>
<dbReference type="Proteomes" id="UP000663870">
    <property type="component" value="Unassembled WGS sequence"/>
</dbReference>
<gene>
    <name evidence="3" type="ORF">JXQ802_LOCUS56111</name>
    <name evidence="2" type="ORF">PYM288_LOCUS39555</name>
</gene>
<feature type="region of interest" description="Disordered" evidence="1">
    <location>
        <begin position="412"/>
        <end position="433"/>
    </location>
</feature>
<dbReference type="SUPFAM" id="SSF53098">
    <property type="entry name" value="Ribonuclease H-like"/>
    <property type="match status" value="1"/>
</dbReference>
<keyword evidence="5" id="KW-1185">Reference proteome</keyword>
<dbReference type="EMBL" id="CAJNOL010012822">
    <property type="protein sequence ID" value="CAF1661336.1"/>
    <property type="molecule type" value="Genomic_DNA"/>
</dbReference>
<proteinExistence type="predicted"/>
<feature type="compositionally biased region" description="Low complexity" evidence="1">
    <location>
        <begin position="417"/>
        <end position="426"/>
    </location>
</feature>
<protein>
    <submittedName>
        <fullName evidence="2">Uncharacterized protein</fullName>
    </submittedName>
</protein>
<dbReference type="PANTHER" id="PTHR37162">
    <property type="entry name" value="HAT FAMILY DIMERISATION DOMAINCONTAINING PROTEIN-RELATED"/>
    <property type="match status" value="1"/>
</dbReference>
<sequence>MYRKTTIKNANVIGLHGDFTSNAGTISSAGNFVLCGGGIGLVIGEFDGLINFEFFTYYLIHIAREIACNVLAPAFTKIIEFIEQQDESADGLFANIKYVLESYELELEKLNSLGSDNTNVNVGNNHSVFSLFNELIPLLIQGNCYCHILHNSVQHGHDHLLFDIETAILKIYSHFCRSSVRSQELTKYFEFIDQEQKVTLQRIRTRWLSLLLSIERLIAIYPVVKSYFLNLKDGTCPKILLDFFTSHKGECTLFFSKNILSEVQEANILLQKHYITGVNLYSIIKDLLYKLNNRLRDDYFDAKVMELLEKIHDSNEVDDLKNEVDIEKLEWKNIEHCFSYIDDKKINKDLLYNDFNHLKSKFVQLKDKFGGINKQVQEFISSNLSLYKQGGTMSNDEVKLCSGGECDVEAEFEESDSSNSDIDQSDIATDNQPETLQKTGVTWSIYSIPVQ</sequence>
<accession>A0A815UMV8</accession>
<organism evidence="2 4">
    <name type="scientific">Rotaria sordida</name>
    <dbReference type="NCBI Taxonomy" id="392033"/>
    <lineage>
        <taxon>Eukaryota</taxon>
        <taxon>Metazoa</taxon>
        <taxon>Spiralia</taxon>
        <taxon>Gnathifera</taxon>
        <taxon>Rotifera</taxon>
        <taxon>Eurotatoria</taxon>
        <taxon>Bdelloidea</taxon>
        <taxon>Philodinida</taxon>
        <taxon>Philodinidae</taxon>
        <taxon>Rotaria</taxon>
    </lineage>
</organism>
<dbReference type="AlphaFoldDB" id="A0A815UMV8"/>
<comment type="caution">
    <text evidence="2">The sequence shown here is derived from an EMBL/GenBank/DDBJ whole genome shotgun (WGS) entry which is preliminary data.</text>
</comment>
<name>A0A815UMV8_9BILA</name>
<dbReference type="InterPro" id="IPR012337">
    <property type="entry name" value="RNaseH-like_sf"/>
</dbReference>
<evidence type="ECO:0000256" key="1">
    <source>
        <dbReference type="SAM" id="MobiDB-lite"/>
    </source>
</evidence>
<dbReference type="Proteomes" id="UP000663854">
    <property type="component" value="Unassembled WGS sequence"/>
</dbReference>
<evidence type="ECO:0000313" key="3">
    <source>
        <dbReference type="EMBL" id="CAF1661336.1"/>
    </source>
</evidence>
<evidence type="ECO:0000313" key="5">
    <source>
        <dbReference type="Proteomes" id="UP000663870"/>
    </source>
</evidence>
<reference evidence="2" key="1">
    <citation type="submission" date="2021-02" db="EMBL/GenBank/DDBJ databases">
        <authorList>
            <person name="Nowell W R."/>
        </authorList>
    </citation>
    <scope>NUCLEOTIDE SEQUENCE</scope>
</reference>
<evidence type="ECO:0000313" key="2">
    <source>
        <dbReference type="EMBL" id="CAF1519343.1"/>
    </source>
</evidence>
<evidence type="ECO:0000313" key="4">
    <source>
        <dbReference type="Proteomes" id="UP000663854"/>
    </source>
</evidence>
<feature type="non-terminal residue" evidence="2">
    <location>
        <position position="1"/>
    </location>
</feature>